<dbReference type="Proteomes" id="UP000693970">
    <property type="component" value="Plastid Pltd"/>
</dbReference>
<name>A0A8H2SI45_9STRA</name>
<protein>
    <recommendedName>
        <fullName evidence="3">Probable RuBisCO transcriptional regulator</fullName>
    </recommendedName>
</protein>
<reference evidence="8" key="1">
    <citation type="journal article" date="2021" name="Sci. Rep.">
        <title>Diploid genomic architecture of Nitzschia inconspicua, an elite biomass production diatom.</title>
        <authorList>
            <person name="Oliver A."/>
            <person name="Podell S."/>
            <person name="Pinowska A."/>
            <person name="Traller J.C."/>
            <person name="Smith S.R."/>
            <person name="McClure R."/>
            <person name="Beliaev A."/>
            <person name="Bohutskyi P."/>
            <person name="Hill E.A."/>
            <person name="Rabines A."/>
            <person name="Zheng H."/>
            <person name="Allen L.Z."/>
            <person name="Kuo A."/>
            <person name="Grigoriev I.V."/>
            <person name="Allen A.E."/>
            <person name="Hazlebeck D."/>
            <person name="Allen E.E."/>
        </authorList>
    </citation>
    <scope>NUCLEOTIDE SEQUENCE</scope>
    <source>
        <strain evidence="8">Hildebrandi</strain>
    </source>
</reference>
<evidence type="ECO:0000256" key="2">
    <source>
        <dbReference type="ARBA" id="ARBA00009437"/>
    </source>
</evidence>
<gene>
    <name evidence="8" type="primary">rbcR</name>
    <name evidence="8" type="ORF">IV203_000027</name>
</gene>
<dbReference type="InterPro" id="IPR036390">
    <property type="entry name" value="WH_DNA-bd_sf"/>
</dbReference>
<dbReference type="GO" id="GO:0003700">
    <property type="term" value="F:DNA-binding transcription factor activity"/>
    <property type="evidence" value="ECO:0007669"/>
    <property type="project" value="InterPro"/>
</dbReference>
<dbReference type="Pfam" id="PF00126">
    <property type="entry name" value="HTH_1"/>
    <property type="match status" value="1"/>
</dbReference>
<sequence length="307" mass="34868">MLPFTLQQLRILRAIATEKNFTKAASSLSISQPSLSKQIKILEENLDTILINRERSQISLTESGKIFLQYSERILILCEESCRALIDLKNGERGNLTVGASQTIGTYLMPRILALFAQNYPQIDLKVQVDSTRTIATSIIRREIDIAIVGGEISSELQKKLTLQPFVYDELCLIISNSHPFARKQRITKEDLYCLDFITLDSTSTIKKFIDKILIQNKIRTHELKTILQLNSIEGIKTAVSLGLGAAFVSSSSLEKEIKLNQIQILEIENLNINRQLSIISNPECYKSKTFELFYKELLRLQTKSKK</sequence>
<evidence type="ECO:0000256" key="4">
    <source>
        <dbReference type="ARBA" id="ARBA00023015"/>
    </source>
</evidence>
<keyword evidence="4" id="KW-0805">Transcription regulation</keyword>
<proteinExistence type="inferred from homology"/>
<keyword evidence="9" id="KW-1185">Reference proteome</keyword>
<organism evidence="8 9">
    <name type="scientific">Nitzschia inconspicua</name>
    <dbReference type="NCBI Taxonomy" id="303405"/>
    <lineage>
        <taxon>Eukaryota</taxon>
        <taxon>Sar</taxon>
        <taxon>Stramenopiles</taxon>
        <taxon>Ochrophyta</taxon>
        <taxon>Bacillariophyta</taxon>
        <taxon>Bacillariophyceae</taxon>
        <taxon>Bacillariophycidae</taxon>
        <taxon>Bacillariales</taxon>
        <taxon>Bacillariaceae</taxon>
        <taxon>Nitzschia</taxon>
    </lineage>
</organism>
<dbReference type="PROSITE" id="PS50931">
    <property type="entry name" value="HTH_LYSR"/>
    <property type="match status" value="1"/>
</dbReference>
<dbReference type="SUPFAM" id="SSF46785">
    <property type="entry name" value="Winged helix' DNA-binding domain"/>
    <property type="match status" value="1"/>
</dbReference>
<comment type="function">
    <text evidence="1">Trans-acting transcriptional regulator of RuBisCO genes (rbcL and rbcS) expression.</text>
</comment>
<accession>A0A8H2SI45</accession>
<keyword evidence="6" id="KW-0804">Transcription</keyword>
<evidence type="ECO:0000259" key="7">
    <source>
        <dbReference type="PROSITE" id="PS50931"/>
    </source>
</evidence>
<evidence type="ECO:0000256" key="3">
    <source>
        <dbReference type="ARBA" id="ARBA00018907"/>
    </source>
</evidence>
<evidence type="ECO:0000256" key="6">
    <source>
        <dbReference type="ARBA" id="ARBA00023163"/>
    </source>
</evidence>
<dbReference type="InterPro" id="IPR000847">
    <property type="entry name" value="LysR_HTH_N"/>
</dbReference>
<dbReference type="InterPro" id="IPR036388">
    <property type="entry name" value="WH-like_DNA-bd_sf"/>
</dbReference>
<dbReference type="PANTHER" id="PTHR30126:SF39">
    <property type="entry name" value="HTH-TYPE TRANSCRIPTIONAL REGULATOR CYSL"/>
    <property type="match status" value="1"/>
</dbReference>
<dbReference type="SUPFAM" id="SSF53850">
    <property type="entry name" value="Periplasmic binding protein-like II"/>
    <property type="match status" value="1"/>
</dbReference>
<dbReference type="GO" id="GO:0000976">
    <property type="term" value="F:transcription cis-regulatory region binding"/>
    <property type="evidence" value="ECO:0007669"/>
    <property type="project" value="TreeGrafter"/>
</dbReference>
<dbReference type="CDD" id="cd08420">
    <property type="entry name" value="PBP2_CysL_like"/>
    <property type="match status" value="1"/>
</dbReference>
<dbReference type="Gene3D" id="3.40.190.290">
    <property type="match status" value="1"/>
</dbReference>
<dbReference type="Pfam" id="PF03466">
    <property type="entry name" value="LysR_substrate"/>
    <property type="match status" value="1"/>
</dbReference>
<keyword evidence="5" id="KW-0238">DNA-binding</keyword>
<geneLocation type="plastid" evidence="8"/>
<dbReference type="EMBL" id="MW971520">
    <property type="protein sequence ID" value="QXE46105.1"/>
    <property type="molecule type" value="Genomic_DNA"/>
</dbReference>
<feature type="domain" description="HTH lysR-type" evidence="7">
    <location>
        <begin position="4"/>
        <end position="61"/>
    </location>
</feature>
<dbReference type="FunFam" id="1.10.10.10:FF:000001">
    <property type="entry name" value="LysR family transcriptional regulator"/>
    <property type="match status" value="1"/>
</dbReference>
<dbReference type="PANTHER" id="PTHR30126">
    <property type="entry name" value="HTH-TYPE TRANSCRIPTIONAL REGULATOR"/>
    <property type="match status" value="1"/>
</dbReference>
<evidence type="ECO:0000313" key="9">
    <source>
        <dbReference type="Proteomes" id="UP000693970"/>
    </source>
</evidence>
<evidence type="ECO:0000256" key="5">
    <source>
        <dbReference type="ARBA" id="ARBA00023125"/>
    </source>
</evidence>
<dbReference type="AlphaFoldDB" id="A0A8H2SI45"/>
<evidence type="ECO:0000256" key="1">
    <source>
        <dbReference type="ARBA" id="ARBA00003782"/>
    </source>
</evidence>
<dbReference type="InterPro" id="IPR005119">
    <property type="entry name" value="LysR_subst-bd"/>
</dbReference>
<comment type="similarity">
    <text evidence="2">Belongs to the LysR transcriptional regulatory family.</text>
</comment>
<dbReference type="OrthoDB" id="36892at2759"/>
<dbReference type="Gene3D" id="1.10.10.10">
    <property type="entry name" value="Winged helix-like DNA-binding domain superfamily/Winged helix DNA-binding domain"/>
    <property type="match status" value="1"/>
</dbReference>
<dbReference type="PRINTS" id="PR00039">
    <property type="entry name" value="HTHLYSR"/>
</dbReference>
<evidence type="ECO:0000313" key="8">
    <source>
        <dbReference type="EMBL" id="QXE46105.1"/>
    </source>
</evidence>
<keyword evidence="8" id="KW-0934">Plastid</keyword>